<evidence type="ECO:0000313" key="3">
    <source>
        <dbReference type="Proteomes" id="UP000249538"/>
    </source>
</evidence>
<name>A0A2W7QQ21_9RHOB</name>
<keyword evidence="2" id="KW-0347">Helicase</keyword>
<evidence type="ECO:0000313" key="2">
    <source>
        <dbReference type="EMBL" id="PZX45987.1"/>
    </source>
</evidence>
<protein>
    <submittedName>
        <fullName evidence="2">Superfamily II DNA or RNA helicase</fullName>
    </submittedName>
</protein>
<accession>A0A2W7QQ21</accession>
<dbReference type="EMBL" id="QKZS01000066">
    <property type="protein sequence ID" value="PZX45987.1"/>
    <property type="molecule type" value="Genomic_DNA"/>
</dbReference>
<proteinExistence type="predicted"/>
<dbReference type="GO" id="GO:0003677">
    <property type="term" value="F:DNA binding"/>
    <property type="evidence" value="ECO:0007669"/>
    <property type="project" value="InterPro"/>
</dbReference>
<dbReference type="InterPro" id="IPR006935">
    <property type="entry name" value="Helicase/UvrB_N"/>
</dbReference>
<dbReference type="GO" id="GO:0016787">
    <property type="term" value="F:hydrolase activity"/>
    <property type="evidence" value="ECO:0007669"/>
    <property type="project" value="InterPro"/>
</dbReference>
<dbReference type="Gene3D" id="3.40.50.300">
    <property type="entry name" value="P-loop containing nucleotide triphosphate hydrolases"/>
    <property type="match status" value="2"/>
</dbReference>
<evidence type="ECO:0000259" key="1">
    <source>
        <dbReference type="Pfam" id="PF04851"/>
    </source>
</evidence>
<dbReference type="Pfam" id="PF04851">
    <property type="entry name" value="ResIII"/>
    <property type="match status" value="1"/>
</dbReference>
<feature type="domain" description="Helicase/UvrB N-terminal" evidence="1">
    <location>
        <begin position="115"/>
        <end position="311"/>
    </location>
</feature>
<dbReference type="Proteomes" id="UP000249538">
    <property type="component" value="Unassembled WGS sequence"/>
</dbReference>
<gene>
    <name evidence="2" type="ORF">LX76_04731</name>
</gene>
<keyword evidence="2" id="KW-0378">Hydrolase</keyword>
<feature type="non-terminal residue" evidence="2">
    <location>
        <position position="1"/>
    </location>
</feature>
<organism evidence="2 3">
    <name type="scientific">Cereibacter changlensis</name>
    <dbReference type="NCBI Taxonomy" id="402884"/>
    <lineage>
        <taxon>Bacteria</taxon>
        <taxon>Pseudomonadati</taxon>
        <taxon>Pseudomonadota</taxon>
        <taxon>Alphaproteobacteria</taxon>
        <taxon>Rhodobacterales</taxon>
        <taxon>Paracoccaceae</taxon>
        <taxon>Cereibacter</taxon>
    </lineage>
</organism>
<dbReference type="AlphaFoldDB" id="A0A2W7QQ21"/>
<dbReference type="InterPro" id="IPR027417">
    <property type="entry name" value="P-loop_NTPase"/>
</dbReference>
<keyword evidence="2" id="KW-0547">Nucleotide-binding</keyword>
<dbReference type="GO" id="GO:0004386">
    <property type="term" value="F:helicase activity"/>
    <property type="evidence" value="ECO:0007669"/>
    <property type="project" value="UniProtKB-KW"/>
</dbReference>
<dbReference type="SUPFAM" id="SSF52540">
    <property type="entry name" value="P-loop containing nucleoside triphosphate hydrolases"/>
    <property type="match status" value="2"/>
</dbReference>
<comment type="caution">
    <text evidence="2">The sequence shown here is derived from an EMBL/GenBank/DDBJ whole genome shotgun (WGS) entry which is preliminary data.</text>
</comment>
<reference evidence="2 3" key="1">
    <citation type="submission" date="2018-06" db="EMBL/GenBank/DDBJ databases">
        <title>Genomic Encyclopedia of Archaeal and Bacterial Type Strains, Phase II (KMG-II): from individual species to whole genera.</title>
        <authorList>
            <person name="Goeker M."/>
        </authorList>
    </citation>
    <scope>NUCLEOTIDE SEQUENCE [LARGE SCALE GENOMIC DNA]</scope>
    <source>
        <strain evidence="2 3">DSM 18774</strain>
    </source>
</reference>
<keyword evidence="2" id="KW-0067">ATP-binding</keyword>
<sequence length="889" mass="97886">HRARHTHDRGRRISLSAERGTLPFNRFVQQSHALQPSAVARTQDGKPDSYLCRSGWDRAAGPSALCGGATRKCLRVCLGSRADHGCFGQYARCPIGEDRTGKKVPPMKDDADFRVSLAEYQLKAVDAMSETLRTVSGLHDREPQHRERISRELGVILLQAPTGSGKTLMLGRALEAVRGQLGAKTVWFWFAPYAGLVTQTRSALIAQCGALRQRDIYADREASAARDGDVFVQTWASVAVIKKESRKVRTDKEASLSVDTMIAKLREQGFRIGVVIDEAHLNFGSGAAATADFFLKVMSPDFTVLATATPNDTKLEKFERDVGLKVASRVTVSRDAVVKAGLNKIGLMVGVLRFKEEDRALIDTEVATLTAGWSQHSFIKAKLAERGISLTPLMLVQVEDQQEGKDDPVARVRERLIEIGVPDKAIAVHTSGEPDPAFHTLAYDPEIEVLVFKLAVATGFDAPRAWTLVSVRPSRGRDFGLQIVGRIMRVHPLVRPLHGTEPLLDRGYVFMSDPALQVGLDEAAADLKAVREGIAVLTDNLDVTVLGNDERAADSYGATPLPPPPVQAVPGESEVDRRDRQLSMGLLNSNYISASAAHQKSALDAVEGFSAPAAPPLFPDLPDVLSPRIKPLMSGAQEHQIKYHLRTDLGLPKALAREELPNLFDIEGDLCPMIAREFCRMVPMTSMLLAVNSNAELSMRDLFNAGQTDQRNLSVRMSAARIAEQAQAQLMFNDGIDPRRIREAVEAELSRLCEKKGIAATTRDIRRTISLAILRQPHSLREAVRISQSHYVRLESSEPIPLETFGLQQAEPAKKGAYGAFIGRYNRPELAFAQMIDNDDSGLVKWWLRNPENEKWATRLILPTGKRFFPDFVVGIVRPEQIAQAAMTI</sequence>
<dbReference type="GO" id="GO:0005524">
    <property type="term" value="F:ATP binding"/>
    <property type="evidence" value="ECO:0007669"/>
    <property type="project" value="InterPro"/>
</dbReference>